<dbReference type="GO" id="GO:0005737">
    <property type="term" value="C:cytoplasm"/>
    <property type="evidence" value="ECO:0007669"/>
    <property type="project" value="UniProtKB-SubCell"/>
</dbReference>
<comment type="caution">
    <text evidence="6">The sequence shown here is derived from an EMBL/GenBank/DDBJ whole genome shotgun (WGS) entry which is preliminary data.</text>
</comment>
<feature type="domain" description="Tr-type G" evidence="5">
    <location>
        <begin position="19"/>
        <end position="191"/>
    </location>
</feature>
<dbReference type="NCBIfam" id="TIGR00475">
    <property type="entry name" value="selB"/>
    <property type="match status" value="1"/>
</dbReference>
<dbReference type="GO" id="GO:0003746">
    <property type="term" value="F:translation elongation factor activity"/>
    <property type="evidence" value="ECO:0007669"/>
    <property type="project" value="UniProtKB-KW"/>
</dbReference>
<dbReference type="SUPFAM" id="SSF46785">
    <property type="entry name" value="Winged helix' DNA-binding domain"/>
    <property type="match status" value="1"/>
</dbReference>
<dbReference type="Pfam" id="PF09107">
    <property type="entry name" value="WHD_3rd_SelB"/>
    <property type="match status" value="1"/>
</dbReference>
<accession>A0A2H9T7Y5</accession>
<dbReference type="InterPro" id="IPR036388">
    <property type="entry name" value="WH-like_DNA-bd_sf"/>
</dbReference>
<dbReference type="InterPro" id="IPR050055">
    <property type="entry name" value="EF-Tu_GTPase"/>
</dbReference>
<dbReference type="PANTHER" id="PTHR43721:SF22">
    <property type="entry name" value="ELONGATION FACTOR TU, MITOCHONDRIAL"/>
    <property type="match status" value="1"/>
</dbReference>
<evidence type="ECO:0000259" key="5">
    <source>
        <dbReference type="PROSITE" id="PS51722"/>
    </source>
</evidence>
<organism evidence="6">
    <name type="scientific">invertebrate metagenome</name>
    <dbReference type="NCBI Taxonomy" id="1711999"/>
    <lineage>
        <taxon>unclassified sequences</taxon>
        <taxon>metagenomes</taxon>
        <taxon>organismal metagenomes</taxon>
    </lineage>
</organism>
<keyword evidence="2" id="KW-0963">Cytoplasm</keyword>
<dbReference type="GO" id="GO:0003924">
    <property type="term" value="F:GTPase activity"/>
    <property type="evidence" value="ECO:0007669"/>
    <property type="project" value="InterPro"/>
</dbReference>
<name>A0A2H9T7Y5_9ZZZZ</name>
<dbReference type="InterPro" id="IPR015191">
    <property type="entry name" value="SelB_WHD4"/>
</dbReference>
<dbReference type="GO" id="GO:0003723">
    <property type="term" value="F:RNA binding"/>
    <property type="evidence" value="ECO:0007669"/>
    <property type="project" value="InterPro"/>
</dbReference>
<evidence type="ECO:0000256" key="2">
    <source>
        <dbReference type="ARBA" id="ARBA00022490"/>
    </source>
</evidence>
<keyword evidence="3" id="KW-0648">Protein biosynthesis</keyword>
<keyword evidence="6" id="KW-0251">Elongation factor</keyword>
<dbReference type="CDD" id="cd04171">
    <property type="entry name" value="SelB"/>
    <property type="match status" value="1"/>
</dbReference>
<dbReference type="PROSITE" id="PS51722">
    <property type="entry name" value="G_TR_2"/>
    <property type="match status" value="1"/>
</dbReference>
<dbReference type="InterPro" id="IPR000795">
    <property type="entry name" value="T_Tr_GTP-bd_dom"/>
</dbReference>
<evidence type="ECO:0000256" key="3">
    <source>
        <dbReference type="ARBA" id="ARBA00022917"/>
    </source>
</evidence>
<dbReference type="GO" id="GO:0005525">
    <property type="term" value="F:GTP binding"/>
    <property type="evidence" value="ECO:0007669"/>
    <property type="project" value="InterPro"/>
</dbReference>
<sequence length="617" mass="68330">MSSSKRSLESGLPENNDNSRKAVIGTAGHVDHGKTALIKALTGMNIARKEEQAKGMTLDLGFAHFSDDDGHVVGMIDVPGHERFIRNMVSGVWSLDLVLLVVAADEGWMPMSTDHLKVAHAMGVRDIILVINKSDTVDDDMLAVAEEEALEKCMEITGDIPDSVCVSAATGKNIDKLRSLITQHLAKIKPALLSHHAHLYIDRVFTVNGIGSVVTGSLVDGSVKIGDRLRLYPAGKMVQVRTLQSYHKDITQADPVSRVAMGIKGASRKELERGFCLVAPESSCVVATQLFVRVDEENDSDNHKNREVEVALGSWHDVARLVYIKGTRLARLNLPRPVSCFWGQKLTMIRHGGSELVHSGEIVWTGDIAIHLRHKLHELLDSLPDQLSIDDHIRLSLGLKGYAPVTNQMPVGNDDNYVVLGDWVLSVEFHQTIRQQILDLLEKEAIAITQTELATRLDINSSVLEQLLQALKTEELARMSHDAWMAGRGASEDDLGEDAQSLLDLVRQADRKGFEAMKVKIPGAQKSLRHLVRLGFITPLEGKIYYTTELYHALIQEILGHRHIGDTFGIPEVKEATGLSRKYMIPVLNRLELDGWVRREGDERLVMRIPEKDSLAA</sequence>
<proteinExistence type="predicted"/>
<feature type="region of interest" description="Disordered" evidence="4">
    <location>
        <begin position="1"/>
        <end position="20"/>
    </location>
</feature>
<evidence type="ECO:0000256" key="4">
    <source>
        <dbReference type="SAM" id="MobiDB-lite"/>
    </source>
</evidence>
<dbReference type="Gene3D" id="1.10.10.10">
    <property type="entry name" value="Winged helix-like DNA-binding domain superfamily/Winged helix DNA-binding domain"/>
    <property type="match status" value="1"/>
</dbReference>
<dbReference type="InterPro" id="IPR009000">
    <property type="entry name" value="Transl_B-barrel_sf"/>
</dbReference>
<dbReference type="PANTHER" id="PTHR43721">
    <property type="entry name" value="ELONGATION FACTOR TU-RELATED"/>
    <property type="match status" value="1"/>
</dbReference>
<reference evidence="6" key="1">
    <citation type="journal article" date="2017" name="Appl. Environ. Microbiol.">
        <title>Molecular characterization of an Endozoicomonas-like organism causing infection in king scallop Pecten maximus L.</title>
        <authorList>
            <person name="Cano I."/>
            <person name="van Aerle R."/>
            <person name="Ross S."/>
            <person name="Verner-Jeffreys D.W."/>
            <person name="Paley R.K."/>
            <person name="Rimmer G."/>
            <person name="Ryder D."/>
            <person name="Hooper P."/>
            <person name="Stone D."/>
            <person name="Feist S.W."/>
        </authorList>
    </citation>
    <scope>NUCLEOTIDE SEQUENCE</scope>
</reference>
<protein>
    <submittedName>
        <fullName evidence="6">Selenocysteine-specific elongation factor</fullName>
    </submittedName>
</protein>
<dbReference type="CDD" id="cd03696">
    <property type="entry name" value="SelB_II"/>
    <property type="match status" value="1"/>
</dbReference>
<gene>
    <name evidence="6" type="primary">selB</name>
    <name evidence="6" type="ORF">CI610_01672</name>
</gene>
<dbReference type="AlphaFoldDB" id="A0A2H9T7Y5"/>
<dbReference type="InterPro" id="IPR004535">
    <property type="entry name" value="Transl_elong_SelB"/>
</dbReference>
<dbReference type="SUPFAM" id="SSF50447">
    <property type="entry name" value="Translation proteins"/>
    <property type="match status" value="1"/>
</dbReference>
<dbReference type="EMBL" id="NSIT01000075">
    <property type="protein sequence ID" value="PJE79350.1"/>
    <property type="molecule type" value="Genomic_DNA"/>
</dbReference>
<dbReference type="Gene3D" id="3.40.50.300">
    <property type="entry name" value="P-loop containing nucleotide triphosphate hydrolases"/>
    <property type="match status" value="1"/>
</dbReference>
<dbReference type="InterPro" id="IPR027417">
    <property type="entry name" value="P-loop_NTPase"/>
</dbReference>
<dbReference type="SUPFAM" id="SSF52540">
    <property type="entry name" value="P-loop containing nucleoside triphosphate hydrolases"/>
    <property type="match status" value="1"/>
</dbReference>
<dbReference type="InterPro" id="IPR005225">
    <property type="entry name" value="Small_GTP-bd"/>
</dbReference>
<comment type="subcellular location">
    <subcellularLocation>
        <location evidence="1">Cytoplasm</location>
    </subcellularLocation>
</comment>
<dbReference type="Gene3D" id="2.40.30.10">
    <property type="entry name" value="Translation factors"/>
    <property type="match status" value="1"/>
</dbReference>
<evidence type="ECO:0000313" key="6">
    <source>
        <dbReference type="EMBL" id="PJE79350.1"/>
    </source>
</evidence>
<dbReference type="Pfam" id="PF00009">
    <property type="entry name" value="GTP_EFTU"/>
    <property type="match status" value="1"/>
</dbReference>
<evidence type="ECO:0000256" key="1">
    <source>
        <dbReference type="ARBA" id="ARBA00004496"/>
    </source>
</evidence>
<dbReference type="NCBIfam" id="TIGR00231">
    <property type="entry name" value="small_GTP"/>
    <property type="match status" value="1"/>
</dbReference>
<dbReference type="InterPro" id="IPR036390">
    <property type="entry name" value="WH_DNA-bd_sf"/>
</dbReference>
<dbReference type="GO" id="GO:0001514">
    <property type="term" value="P:selenocysteine incorporation"/>
    <property type="evidence" value="ECO:0007669"/>
    <property type="project" value="InterPro"/>
</dbReference>